<reference evidence="10" key="1">
    <citation type="submission" date="2016-05" db="EMBL/GenBank/DDBJ databases">
        <title>Molecular cloning of three Corbicula fluminea genes.</title>
        <authorList>
            <person name="Xie Y."/>
            <person name="Zheng S."/>
        </authorList>
    </citation>
    <scope>NUCLEOTIDE SEQUENCE</scope>
</reference>
<dbReference type="PROSITE" id="PS50405">
    <property type="entry name" value="GST_CTER"/>
    <property type="match status" value="1"/>
</dbReference>
<dbReference type="PROSITE" id="PS50404">
    <property type="entry name" value="GST_NTER"/>
    <property type="match status" value="1"/>
</dbReference>
<dbReference type="InterPro" id="IPR004046">
    <property type="entry name" value="GST_C"/>
</dbReference>
<sequence length="217" mass="25171">MPELGYWKIRGLAQPIRLLLTYVGEDFTDTQYEQGDAPEFSRDAWFSVKPKYAEFLDFPNLPYYIDGDVKITQSNAILKHIARKHKLDGETERDKAIVDMLLEQAMDLRNGVVRLCYNPDYENLKVDYFKNIGTQLAAFEKKLGDNKWFAGNEVTVADFPLYDLLDQHTLMKADSLDAYPKLQAFLRRFREVPKVKDYLAKDSVKNLPINNKMAAFK</sequence>
<dbReference type="Pfam" id="PF14497">
    <property type="entry name" value="GST_C_3"/>
    <property type="match status" value="1"/>
</dbReference>
<dbReference type="AlphaFoldDB" id="A0A1P8NQJ9"/>
<feature type="domain" description="GST C-terminal" evidence="9">
    <location>
        <begin position="91"/>
        <end position="207"/>
    </location>
</feature>
<evidence type="ECO:0000256" key="5">
    <source>
        <dbReference type="ARBA" id="ARBA00012452"/>
    </source>
</evidence>
<evidence type="ECO:0000256" key="4">
    <source>
        <dbReference type="ARBA" id="ARBA00011738"/>
    </source>
</evidence>
<dbReference type="CDD" id="cd03075">
    <property type="entry name" value="GST_N_Mu"/>
    <property type="match status" value="1"/>
</dbReference>
<proteinExistence type="evidence at transcript level"/>
<dbReference type="EC" id="2.5.1.18" evidence="5"/>
<dbReference type="SFLD" id="SFLDG00363">
    <property type="entry name" value="AMPS_(cytGST):_Alpha-__Mu-__Pi"/>
    <property type="match status" value="1"/>
</dbReference>
<evidence type="ECO:0000256" key="1">
    <source>
        <dbReference type="ARBA" id="ARBA00002446"/>
    </source>
</evidence>
<dbReference type="Gene3D" id="3.40.30.10">
    <property type="entry name" value="Glutaredoxin"/>
    <property type="match status" value="1"/>
</dbReference>
<dbReference type="SFLD" id="SFLDS00019">
    <property type="entry name" value="Glutathione_Transferase_(cytos"/>
    <property type="match status" value="1"/>
</dbReference>
<comment type="catalytic activity">
    <reaction evidence="7">
        <text>RX + glutathione = an S-substituted glutathione + a halide anion + H(+)</text>
        <dbReference type="Rhea" id="RHEA:16437"/>
        <dbReference type="ChEBI" id="CHEBI:15378"/>
        <dbReference type="ChEBI" id="CHEBI:16042"/>
        <dbReference type="ChEBI" id="CHEBI:17792"/>
        <dbReference type="ChEBI" id="CHEBI:57925"/>
        <dbReference type="ChEBI" id="CHEBI:90779"/>
        <dbReference type="EC" id="2.5.1.18"/>
    </reaction>
</comment>
<name>A0A1P8NQJ9_CORFM</name>
<dbReference type="SFLD" id="SFLDG01205">
    <property type="entry name" value="AMPS.1"/>
    <property type="match status" value="1"/>
</dbReference>
<dbReference type="InterPro" id="IPR036249">
    <property type="entry name" value="Thioredoxin-like_sf"/>
</dbReference>
<dbReference type="GO" id="GO:0004364">
    <property type="term" value="F:glutathione transferase activity"/>
    <property type="evidence" value="ECO:0007669"/>
    <property type="project" value="UniProtKB-EC"/>
</dbReference>
<dbReference type="FunFam" id="1.20.1050.10:FF:000003">
    <property type="entry name" value="Glutathione S-transferase 2"/>
    <property type="match status" value="1"/>
</dbReference>
<protein>
    <recommendedName>
        <fullName evidence="5">glutathione transferase</fullName>
        <ecNumber evidence="5">2.5.1.18</ecNumber>
    </recommendedName>
</protein>
<comment type="function">
    <text evidence="1">GST isoenzymes appear to play a central role in the parasite detoxification system. Other functions are also suspected including a role in increasing the solubility of haematin in the parasite gut.</text>
</comment>
<dbReference type="InterPro" id="IPR010987">
    <property type="entry name" value="Glutathione-S-Trfase_C-like"/>
</dbReference>
<comment type="subunit">
    <text evidence="4">Homodimer.</text>
</comment>
<dbReference type="InterPro" id="IPR040079">
    <property type="entry name" value="Glutathione_S-Trfase"/>
</dbReference>
<evidence type="ECO:0000256" key="6">
    <source>
        <dbReference type="ARBA" id="ARBA00022679"/>
    </source>
</evidence>
<dbReference type="InterPro" id="IPR036282">
    <property type="entry name" value="Glutathione-S-Trfase_C_sf"/>
</dbReference>
<organism evidence="10">
    <name type="scientific">Corbicula fluminea</name>
    <name type="common">Asian freshwater clam</name>
    <name type="synonym">Tellina fluminea</name>
    <dbReference type="NCBI Taxonomy" id="45949"/>
    <lineage>
        <taxon>Eukaryota</taxon>
        <taxon>Metazoa</taxon>
        <taxon>Spiralia</taxon>
        <taxon>Lophotrochozoa</taxon>
        <taxon>Mollusca</taxon>
        <taxon>Bivalvia</taxon>
        <taxon>Autobranchia</taxon>
        <taxon>Heteroconchia</taxon>
        <taxon>Euheterodonta</taxon>
        <taxon>Imparidentia</taxon>
        <taxon>Neoheterodontei</taxon>
        <taxon>Venerida</taxon>
        <taxon>Cyrenoidea</taxon>
        <taxon>Cyrenidae</taxon>
        <taxon>Corbicula</taxon>
    </lineage>
</organism>
<evidence type="ECO:0000256" key="7">
    <source>
        <dbReference type="ARBA" id="ARBA00047960"/>
    </source>
</evidence>
<dbReference type="GO" id="GO:0006749">
    <property type="term" value="P:glutathione metabolic process"/>
    <property type="evidence" value="ECO:0007669"/>
    <property type="project" value="TreeGrafter"/>
</dbReference>
<accession>A0A1P8NQJ9</accession>
<dbReference type="InterPro" id="IPR004045">
    <property type="entry name" value="Glutathione_S-Trfase_N"/>
</dbReference>
<dbReference type="InterPro" id="IPR050213">
    <property type="entry name" value="GST_superfamily"/>
</dbReference>
<evidence type="ECO:0000259" key="9">
    <source>
        <dbReference type="PROSITE" id="PS50405"/>
    </source>
</evidence>
<evidence type="ECO:0000256" key="2">
    <source>
        <dbReference type="ARBA" id="ARBA00003701"/>
    </source>
</evidence>
<dbReference type="SUPFAM" id="SSF47616">
    <property type="entry name" value="GST C-terminal domain-like"/>
    <property type="match status" value="1"/>
</dbReference>
<dbReference type="PANTHER" id="PTHR11571:SF222">
    <property type="entry name" value="GLUTATHIONE TRANSFERASE"/>
    <property type="match status" value="1"/>
</dbReference>
<evidence type="ECO:0000259" key="8">
    <source>
        <dbReference type="PROSITE" id="PS50404"/>
    </source>
</evidence>
<keyword evidence="6 10" id="KW-0808">Transferase</keyword>
<evidence type="ECO:0000313" key="10">
    <source>
        <dbReference type="EMBL" id="APX42722.1"/>
    </source>
</evidence>
<comment type="similarity">
    <text evidence="3">Belongs to the GST superfamily. Mu family.</text>
</comment>
<comment type="function">
    <text evidence="2">Conjugation of reduced glutathione to a wide number of exogenous and endogenous hydrophobic electrophiles.</text>
</comment>
<dbReference type="EMBL" id="KX211963">
    <property type="protein sequence ID" value="APX42722.1"/>
    <property type="molecule type" value="mRNA"/>
</dbReference>
<evidence type="ECO:0000256" key="3">
    <source>
        <dbReference type="ARBA" id="ARBA00005861"/>
    </source>
</evidence>
<dbReference type="SUPFAM" id="SSF52833">
    <property type="entry name" value="Thioredoxin-like"/>
    <property type="match status" value="1"/>
</dbReference>
<feature type="domain" description="GST N-terminal" evidence="8">
    <location>
        <begin position="1"/>
        <end position="89"/>
    </location>
</feature>
<dbReference type="Pfam" id="PF02798">
    <property type="entry name" value="GST_N"/>
    <property type="match status" value="1"/>
</dbReference>
<dbReference type="PANTHER" id="PTHR11571">
    <property type="entry name" value="GLUTATHIONE S-TRANSFERASE"/>
    <property type="match status" value="1"/>
</dbReference>
<dbReference type="Gene3D" id="1.20.1050.10">
    <property type="match status" value="1"/>
</dbReference>
<gene>
    <name evidence="10" type="primary">gst</name>
</gene>